<reference evidence="1" key="1">
    <citation type="journal article" date="2020" name="Stud. Mycol.">
        <title>101 Dothideomycetes genomes: a test case for predicting lifestyles and emergence of pathogens.</title>
        <authorList>
            <person name="Haridas S."/>
            <person name="Albert R."/>
            <person name="Binder M."/>
            <person name="Bloem J."/>
            <person name="Labutti K."/>
            <person name="Salamov A."/>
            <person name="Andreopoulos B."/>
            <person name="Baker S."/>
            <person name="Barry K."/>
            <person name="Bills G."/>
            <person name="Bluhm B."/>
            <person name="Cannon C."/>
            <person name="Castanera R."/>
            <person name="Culley D."/>
            <person name="Daum C."/>
            <person name="Ezra D."/>
            <person name="Gonzalez J."/>
            <person name="Henrissat B."/>
            <person name="Kuo A."/>
            <person name="Liang C."/>
            <person name="Lipzen A."/>
            <person name="Lutzoni F."/>
            <person name="Magnuson J."/>
            <person name="Mondo S."/>
            <person name="Nolan M."/>
            <person name="Ohm R."/>
            <person name="Pangilinan J."/>
            <person name="Park H.-J."/>
            <person name="Ramirez L."/>
            <person name="Alfaro M."/>
            <person name="Sun H."/>
            <person name="Tritt A."/>
            <person name="Yoshinaga Y."/>
            <person name="Zwiers L.-H."/>
            <person name="Turgeon B."/>
            <person name="Goodwin S."/>
            <person name="Spatafora J."/>
            <person name="Crous P."/>
            <person name="Grigoriev I."/>
        </authorList>
    </citation>
    <scope>NUCLEOTIDE SEQUENCE</scope>
    <source>
        <strain evidence="1">CBS 133067</strain>
    </source>
</reference>
<protein>
    <recommendedName>
        <fullName evidence="3">SRPBCC domain-containing protein</fullName>
    </recommendedName>
</protein>
<sequence length="123" mass="14133">MGQSQSIVTQIEIAASPKTVRAVFLDFQRYKEWHQDWTFESLNPNVQPADLMPEDRLKIDLKGTTIKPVVLSPKKTILVQKEDLNGLLAFLFRPGWGMRKQTVEGFETFNRDLKATIESRAQN</sequence>
<organism evidence="1 2">
    <name type="scientific">Rhizodiscina lignyota</name>
    <dbReference type="NCBI Taxonomy" id="1504668"/>
    <lineage>
        <taxon>Eukaryota</taxon>
        <taxon>Fungi</taxon>
        <taxon>Dikarya</taxon>
        <taxon>Ascomycota</taxon>
        <taxon>Pezizomycotina</taxon>
        <taxon>Dothideomycetes</taxon>
        <taxon>Pleosporomycetidae</taxon>
        <taxon>Aulographales</taxon>
        <taxon>Rhizodiscinaceae</taxon>
        <taxon>Rhizodiscina</taxon>
    </lineage>
</organism>
<name>A0A9P4M5X7_9PEZI</name>
<accession>A0A9P4M5X7</accession>
<proteinExistence type="predicted"/>
<dbReference type="EMBL" id="ML978135">
    <property type="protein sequence ID" value="KAF2094254.1"/>
    <property type="molecule type" value="Genomic_DNA"/>
</dbReference>
<dbReference type="AlphaFoldDB" id="A0A9P4M5X7"/>
<dbReference type="PANTHER" id="PTHR36166:SF1">
    <property type="entry name" value="SRPBCC DOMAIN-CONTAINING PROTEIN"/>
    <property type="match status" value="1"/>
</dbReference>
<gene>
    <name evidence="1" type="ORF">NA57DRAFT_60886</name>
</gene>
<keyword evidence="2" id="KW-1185">Reference proteome</keyword>
<evidence type="ECO:0000313" key="1">
    <source>
        <dbReference type="EMBL" id="KAF2094254.1"/>
    </source>
</evidence>
<evidence type="ECO:0000313" key="2">
    <source>
        <dbReference type="Proteomes" id="UP000799772"/>
    </source>
</evidence>
<dbReference type="PANTHER" id="PTHR36166">
    <property type="entry name" value="CHROMOSOME 9, WHOLE GENOME SHOTGUN SEQUENCE"/>
    <property type="match status" value="1"/>
</dbReference>
<comment type="caution">
    <text evidence="1">The sequence shown here is derived from an EMBL/GenBank/DDBJ whole genome shotgun (WGS) entry which is preliminary data.</text>
</comment>
<dbReference type="SUPFAM" id="SSF55961">
    <property type="entry name" value="Bet v1-like"/>
    <property type="match status" value="1"/>
</dbReference>
<dbReference type="Proteomes" id="UP000799772">
    <property type="component" value="Unassembled WGS sequence"/>
</dbReference>
<dbReference type="OrthoDB" id="509124at2759"/>
<evidence type="ECO:0008006" key="3">
    <source>
        <dbReference type="Google" id="ProtNLM"/>
    </source>
</evidence>